<evidence type="ECO:0000313" key="9">
    <source>
        <dbReference type="EMBL" id="CAB4847117.1"/>
    </source>
</evidence>
<dbReference type="EMBL" id="CAFAAV010000015">
    <property type="protein sequence ID" value="CAB4804814.1"/>
    <property type="molecule type" value="Genomic_DNA"/>
</dbReference>
<evidence type="ECO:0000313" key="7">
    <source>
        <dbReference type="EMBL" id="CAB4742446.1"/>
    </source>
</evidence>
<dbReference type="InterPro" id="IPR000304">
    <property type="entry name" value="Pyrroline-COOH_reductase"/>
</dbReference>
<dbReference type="GO" id="GO:0004735">
    <property type="term" value="F:pyrroline-5-carboxylate reductase activity"/>
    <property type="evidence" value="ECO:0007669"/>
    <property type="project" value="InterPro"/>
</dbReference>
<name>A0A6J7MPN8_9ZZZZ</name>
<evidence type="ECO:0000259" key="4">
    <source>
        <dbReference type="Pfam" id="PF03807"/>
    </source>
</evidence>
<dbReference type="PANTHER" id="PTHR11645:SF0">
    <property type="entry name" value="PYRROLINE-5-CARBOXYLATE REDUCTASE 3"/>
    <property type="match status" value="1"/>
</dbReference>
<accession>A0A6J7MPN8</accession>
<dbReference type="EMBL" id="CAFBOL010000012">
    <property type="protein sequence ID" value="CAB4979694.1"/>
    <property type="molecule type" value="Genomic_DNA"/>
</dbReference>
<dbReference type="InterPro" id="IPR053790">
    <property type="entry name" value="P5CR-like_CS"/>
</dbReference>
<proteinExistence type="inferred from homology"/>
<evidence type="ECO:0000313" key="6">
    <source>
        <dbReference type="EMBL" id="CAB4365051.1"/>
    </source>
</evidence>
<dbReference type="GO" id="GO:0055129">
    <property type="term" value="P:L-proline biosynthetic process"/>
    <property type="evidence" value="ECO:0007669"/>
    <property type="project" value="TreeGrafter"/>
</dbReference>
<reference evidence="11" key="1">
    <citation type="submission" date="2020-05" db="EMBL/GenBank/DDBJ databases">
        <authorList>
            <person name="Chiriac C."/>
            <person name="Salcher M."/>
            <person name="Ghai R."/>
            <person name="Kavagutti S V."/>
        </authorList>
    </citation>
    <scope>NUCLEOTIDE SEQUENCE</scope>
</reference>
<evidence type="ECO:0000313" key="11">
    <source>
        <dbReference type="EMBL" id="CAB4979694.1"/>
    </source>
</evidence>
<dbReference type="EMBL" id="CAEZYF010000027">
    <property type="protein sequence ID" value="CAB4742446.1"/>
    <property type="molecule type" value="Genomic_DNA"/>
</dbReference>
<evidence type="ECO:0000313" key="10">
    <source>
        <dbReference type="EMBL" id="CAB4955433.1"/>
    </source>
</evidence>
<dbReference type="Pfam" id="PF14748">
    <property type="entry name" value="P5CR_dimer"/>
    <property type="match status" value="1"/>
</dbReference>
<evidence type="ECO:0000313" key="8">
    <source>
        <dbReference type="EMBL" id="CAB4804814.1"/>
    </source>
</evidence>
<dbReference type="InterPro" id="IPR008927">
    <property type="entry name" value="6-PGluconate_DH-like_C_sf"/>
</dbReference>
<comment type="similarity">
    <text evidence="1">Belongs to the pyrroline-5-carboxylate reductase family.</text>
</comment>
<dbReference type="EMBL" id="CAFBIY010000014">
    <property type="protein sequence ID" value="CAB4847117.1"/>
    <property type="molecule type" value="Genomic_DNA"/>
</dbReference>
<dbReference type="PROSITE" id="PS00521">
    <property type="entry name" value="P5CR"/>
    <property type="match status" value="1"/>
</dbReference>
<feature type="domain" description="Pyrroline-5-carboxylate reductase catalytic N-terminal" evidence="4">
    <location>
        <begin position="5"/>
        <end position="94"/>
    </location>
</feature>
<dbReference type="InterPro" id="IPR028939">
    <property type="entry name" value="P5C_Rdtase_cat_N"/>
</dbReference>
<dbReference type="PIRSF" id="PIRSF000193">
    <property type="entry name" value="Pyrrol-5-carb_rd"/>
    <property type="match status" value="1"/>
</dbReference>
<keyword evidence="2" id="KW-0521">NADP</keyword>
<dbReference type="NCBIfam" id="TIGR00112">
    <property type="entry name" value="proC"/>
    <property type="match status" value="1"/>
</dbReference>
<evidence type="ECO:0000256" key="2">
    <source>
        <dbReference type="ARBA" id="ARBA00022857"/>
    </source>
</evidence>
<dbReference type="PANTHER" id="PTHR11645">
    <property type="entry name" value="PYRROLINE-5-CARBOXYLATE REDUCTASE"/>
    <property type="match status" value="1"/>
</dbReference>
<evidence type="ECO:0000259" key="5">
    <source>
        <dbReference type="Pfam" id="PF14748"/>
    </source>
</evidence>
<dbReference type="SUPFAM" id="SSF51735">
    <property type="entry name" value="NAD(P)-binding Rossmann-fold domains"/>
    <property type="match status" value="1"/>
</dbReference>
<dbReference type="FunFam" id="1.10.3730.10:FF:000001">
    <property type="entry name" value="Pyrroline-5-carboxylate reductase"/>
    <property type="match status" value="1"/>
</dbReference>
<keyword evidence="3" id="KW-0560">Oxidoreductase</keyword>
<dbReference type="HAMAP" id="MF_01925">
    <property type="entry name" value="P5C_reductase"/>
    <property type="match status" value="1"/>
</dbReference>
<dbReference type="EMBL" id="CAFBMT010000030">
    <property type="protein sequence ID" value="CAB4955433.1"/>
    <property type="molecule type" value="Genomic_DNA"/>
</dbReference>
<evidence type="ECO:0000256" key="1">
    <source>
        <dbReference type="ARBA" id="ARBA00005525"/>
    </source>
</evidence>
<dbReference type="Gene3D" id="1.10.3730.10">
    <property type="entry name" value="ProC C-terminal domain-like"/>
    <property type="match status" value="1"/>
</dbReference>
<dbReference type="AlphaFoldDB" id="A0A6J7MPN8"/>
<dbReference type="Pfam" id="PF03807">
    <property type="entry name" value="F420_oxidored"/>
    <property type="match status" value="1"/>
</dbReference>
<organism evidence="11">
    <name type="scientific">freshwater metagenome</name>
    <dbReference type="NCBI Taxonomy" id="449393"/>
    <lineage>
        <taxon>unclassified sequences</taxon>
        <taxon>metagenomes</taxon>
        <taxon>ecological metagenomes</taxon>
    </lineage>
</organism>
<protein>
    <submittedName>
        <fullName evidence="11">Unannotated protein</fullName>
    </submittedName>
</protein>
<dbReference type="EMBL" id="CAESGF010000023">
    <property type="protein sequence ID" value="CAB4365051.1"/>
    <property type="molecule type" value="Genomic_DNA"/>
</dbReference>
<feature type="domain" description="Pyrroline-5-carboxylate reductase dimerisation" evidence="5">
    <location>
        <begin position="157"/>
        <end position="260"/>
    </location>
</feature>
<dbReference type="InterPro" id="IPR029036">
    <property type="entry name" value="P5CR_dimer"/>
</dbReference>
<dbReference type="SUPFAM" id="SSF48179">
    <property type="entry name" value="6-phosphogluconate dehydrogenase C-terminal domain-like"/>
    <property type="match status" value="1"/>
</dbReference>
<evidence type="ECO:0000256" key="3">
    <source>
        <dbReference type="ARBA" id="ARBA00023002"/>
    </source>
</evidence>
<dbReference type="InterPro" id="IPR036291">
    <property type="entry name" value="NAD(P)-bd_dom_sf"/>
</dbReference>
<sequence length="263" mass="25999">MTSYRLAVVGGGNMGAALVGGLLQAGWGATDLAVVEVLPARAVQLREMFPGVAVTDTVPACSAALIAVKPYDVPAACAAAAAAGATRLLSIAAGIPLAALQEAAGPAVAVVRSMPNTPALVGEGAAGIAGGATADADDLSWAEEILGSVGIVVRVPEHQLDAVTGLAGSGPAYLFLVAEALMDAGVLAGLSRADSEALTTQLLVGSAALLSERGDPARLRAQVTSPGGTTAAGVRVLEEHGVRSAFLEAVMAATKRSHELGNH</sequence>
<dbReference type="Gene3D" id="3.40.50.720">
    <property type="entry name" value="NAD(P)-binding Rossmann-like Domain"/>
    <property type="match status" value="1"/>
</dbReference>
<gene>
    <name evidence="7" type="ORF">UFOPK2656_02994</name>
    <name evidence="8" type="ORF">UFOPK3099_00346</name>
    <name evidence="9" type="ORF">UFOPK3267_00413</name>
    <name evidence="10" type="ORF">UFOPK3651_03139</name>
    <name evidence="11" type="ORF">UFOPK3931_00722</name>
    <name evidence="6" type="ORF">UFOPK4189_02808</name>
</gene>